<reference evidence="5 6" key="1">
    <citation type="journal article" date="2021" name="DNA Res.">
        <title>Genome analysis of Candida subhashii reveals its hybrid nature and dual mitochondrial genome conformations.</title>
        <authorList>
            <person name="Mixao V."/>
            <person name="Hegedusova E."/>
            <person name="Saus E."/>
            <person name="Pryszcz L.P."/>
            <person name="Cillingova A."/>
            <person name="Nosek J."/>
            <person name="Gabaldon T."/>
        </authorList>
    </citation>
    <scope>NUCLEOTIDE SEQUENCE [LARGE SCALE GENOMIC DNA]</scope>
    <source>
        <strain evidence="5 6">CBS 10753</strain>
    </source>
</reference>
<dbReference type="FunFam" id="2.40.160.120:FF:000001">
    <property type="entry name" value="Oxysterol-binding protein"/>
    <property type="match status" value="1"/>
</dbReference>
<dbReference type="PROSITE" id="PS50866">
    <property type="entry name" value="GOLD"/>
    <property type="match status" value="1"/>
</dbReference>
<evidence type="ECO:0000259" key="3">
    <source>
        <dbReference type="PROSITE" id="PS50003"/>
    </source>
</evidence>
<dbReference type="Pfam" id="PF01237">
    <property type="entry name" value="Oxysterol_BP"/>
    <property type="match status" value="1"/>
</dbReference>
<comment type="similarity">
    <text evidence="1">Belongs to the OSBP family.</text>
</comment>
<protein>
    <submittedName>
        <fullName evidence="5">OSH3</fullName>
    </submittedName>
</protein>
<feature type="domain" description="GOLD" evidence="4">
    <location>
        <begin position="1"/>
        <end position="168"/>
    </location>
</feature>
<dbReference type="PROSITE" id="PS50003">
    <property type="entry name" value="PH_DOMAIN"/>
    <property type="match status" value="1"/>
</dbReference>
<dbReference type="EMBL" id="JAGSYN010000044">
    <property type="protein sequence ID" value="KAG7666002.1"/>
    <property type="molecule type" value="Genomic_DNA"/>
</dbReference>
<organism evidence="5 6">
    <name type="scientific">[Candida] subhashii</name>
    <dbReference type="NCBI Taxonomy" id="561895"/>
    <lineage>
        <taxon>Eukaryota</taxon>
        <taxon>Fungi</taxon>
        <taxon>Dikarya</taxon>
        <taxon>Ascomycota</taxon>
        <taxon>Saccharomycotina</taxon>
        <taxon>Pichiomycetes</taxon>
        <taxon>Debaryomycetaceae</taxon>
        <taxon>Spathaspora</taxon>
    </lineage>
</organism>
<dbReference type="GO" id="GO:0035621">
    <property type="term" value="P:ER to Golgi ceramide transport"/>
    <property type="evidence" value="ECO:0007669"/>
    <property type="project" value="TreeGrafter"/>
</dbReference>
<dbReference type="CDD" id="cd13289">
    <property type="entry name" value="PH_Osh3p_yeast"/>
    <property type="match status" value="1"/>
</dbReference>
<dbReference type="InterPro" id="IPR041680">
    <property type="entry name" value="PH_8"/>
</dbReference>
<evidence type="ECO:0000259" key="4">
    <source>
        <dbReference type="PROSITE" id="PS50866"/>
    </source>
</evidence>
<name>A0A8J5UUR0_9ASCO</name>
<evidence type="ECO:0000256" key="1">
    <source>
        <dbReference type="ARBA" id="ARBA00008842"/>
    </source>
</evidence>
<feature type="compositionally biased region" description="Low complexity" evidence="2">
    <location>
        <begin position="81"/>
        <end position="92"/>
    </location>
</feature>
<dbReference type="GO" id="GO:0097038">
    <property type="term" value="C:perinuclear endoplasmic reticulum"/>
    <property type="evidence" value="ECO:0007669"/>
    <property type="project" value="TreeGrafter"/>
</dbReference>
<feature type="compositionally biased region" description="Polar residues" evidence="2">
    <location>
        <begin position="61"/>
        <end position="80"/>
    </location>
</feature>
<feature type="region of interest" description="Disordered" evidence="2">
    <location>
        <begin position="56"/>
        <end position="92"/>
    </location>
</feature>
<dbReference type="Proteomes" id="UP000694255">
    <property type="component" value="Unassembled WGS sequence"/>
</dbReference>
<gene>
    <name evidence="5" type="ORF">J8A68_000432</name>
</gene>
<dbReference type="GO" id="GO:0005886">
    <property type="term" value="C:plasma membrane"/>
    <property type="evidence" value="ECO:0007669"/>
    <property type="project" value="TreeGrafter"/>
</dbReference>
<dbReference type="GeneID" id="73467233"/>
<proteinExistence type="inferred from homology"/>
<dbReference type="GO" id="GO:0006887">
    <property type="term" value="P:exocytosis"/>
    <property type="evidence" value="ECO:0007669"/>
    <property type="project" value="TreeGrafter"/>
</dbReference>
<dbReference type="AlphaFoldDB" id="A0A8J5UUR0"/>
<evidence type="ECO:0000256" key="2">
    <source>
        <dbReference type="SAM" id="MobiDB-lite"/>
    </source>
</evidence>
<dbReference type="PANTHER" id="PTHR10972:SF203">
    <property type="entry name" value="OXYSTEROL-BINDING PROTEIN HOMOLOG 3"/>
    <property type="match status" value="1"/>
</dbReference>
<dbReference type="OrthoDB" id="1854502at2759"/>
<sequence length="825" mass="92946">MEKLEVHSKDFLIKWINAPDNSTIEWEVRPLKRSINFAIYKKETDDDATFQSPPFLEHNSRSSSVVNITQPPSGASTPPFSSRMRSTSVSSVNKISRSDSAYKSKSRSATLSTISQSDLSLVKNYHRLLGKELVRGKFEVSKSGMYAFVFDNSFSKTVGKTVTFSARIITHEAAPNPIEIHDAPSLDDEHVFDQLRPKSDVMQSIMLKKGRKKLQGFSKRYFILNFKNGTLSYFRVNDNKLRGQMPIKESIVSANPSKRELIIDSGMEVWHLKTINKADFNAWVNAFNAIKQDAYKTHPILEENESNQIKADLQLLSQKMARLVKLTPSPLANEIALDIAVLLGKSEALITRTPSLLSEDHSIFSGDFFDAEETFEDVGVVIIEDGEKPQPEEEEQISDLISSSSEDEEETEDLLLQAVEAATLKSLSRAGESEDLYPLPHPPVKRTPDIAICTHTPPSILSFVRKNVGKDLSTIAMPVTYNEPTTALQKFAEILEYSDVLSNALKTGNEEGERLLRIATFALTYLSTFRIKERSKRKPFTPLLGETYELVREDLGFRMISEKVVHRPPVYAYFAESDTWTLRFAISPTQKFWGKHSEVNTKGKIILTIKETGEVFTWSQPTTLVKNIIAGETYAEPSGSITVKSSNGLRAIAEFSKGGMFSGRSEGVVVKAYDEDRKELPLTVTGNWTDSFTLKAGSAEKCIWEAGELLPQTNKKYGFTSFAGTLNVITDIEKGLMAPTDSRLRPDLQHFIRGDVDTAEDLKLKLEQEQRERRKLVPDENHVANFFRFVGTGAPDEGDWEFIEGDNSYWNRRKNQNWEGLLKLW</sequence>
<dbReference type="PANTHER" id="PTHR10972">
    <property type="entry name" value="OXYSTEROL-BINDING PROTEIN-RELATED"/>
    <property type="match status" value="1"/>
</dbReference>
<feature type="domain" description="PH" evidence="3">
    <location>
        <begin position="199"/>
        <end position="292"/>
    </location>
</feature>
<dbReference type="RefSeq" id="XP_049266234.1">
    <property type="nucleotide sequence ID" value="XM_049408293.1"/>
</dbReference>
<dbReference type="GO" id="GO:0034727">
    <property type="term" value="P:piecemeal microautophagy of the nucleus"/>
    <property type="evidence" value="ECO:0007669"/>
    <property type="project" value="TreeGrafter"/>
</dbReference>
<dbReference type="InterPro" id="IPR000648">
    <property type="entry name" value="Oxysterol-bd"/>
</dbReference>
<keyword evidence="6" id="KW-1185">Reference proteome</keyword>
<dbReference type="InterPro" id="IPR001849">
    <property type="entry name" value="PH_domain"/>
</dbReference>
<evidence type="ECO:0000313" key="6">
    <source>
        <dbReference type="Proteomes" id="UP000694255"/>
    </source>
</evidence>
<dbReference type="SMART" id="SM00233">
    <property type="entry name" value="PH"/>
    <property type="match status" value="1"/>
</dbReference>
<evidence type="ECO:0000313" key="5">
    <source>
        <dbReference type="EMBL" id="KAG7666002.1"/>
    </source>
</evidence>
<accession>A0A8J5UUR0</accession>
<dbReference type="GO" id="GO:0006897">
    <property type="term" value="P:endocytosis"/>
    <property type="evidence" value="ECO:0007669"/>
    <property type="project" value="TreeGrafter"/>
</dbReference>
<dbReference type="GO" id="GO:0030011">
    <property type="term" value="P:maintenance of cell polarity"/>
    <property type="evidence" value="ECO:0007669"/>
    <property type="project" value="TreeGrafter"/>
</dbReference>
<dbReference type="GO" id="GO:0120009">
    <property type="term" value="P:intermembrane lipid transfer"/>
    <property type="evidence" value="ECO:0007669"/>
    <property type="project" value="UniProtKB-ARBA"/>
</dbReference>
<dbReference type="GO" id="GO:0032934">
    <property type="term" value="F:sterol binding"/>
    <property type="evidence" value="ECO:0007669"/>
    <property type="project" value="TreeGrafter"/>
</dbReference>
<dbReference type="GO" id="GO:0005829">
    <property type="term" value="C:cytosol"/>
    <property type="evidence" value="ECO:0007669"/>
    <property type="project" value="TreeGrafter"/>
</dbReference>
<dbReference type="Pfam" id="PF15409">
    <property type="entry name" value="PH_8"/>
    <property type="match status" value="1"/>
</dbReference>
<dbReference type="InterPro" id="IPR009038">
    <property type="entry name" value="GOLD_dom"/>
</dbReference>
<comment type="caution">
    <text evidence="5">The sequence shown here is derived from an EMBL/GenBank/DDBJ whole genome shotgun (WGS) entry which is preliminary data.</text>
</comment>
<feature type="region of interest" description="Disordered" evidence="2">
    <location>
        <begin position="385"/>
        <end position="411"/>
    </location>
</feature>
<dbReference type="GO" id="GO:0032541">
    <property type="term" value="C:cortical endoplasmic reticulum"/>
    <property type="evidence" value="ECO:0007669"/>
    <property type="project" value="TreeGrafter"/>
</dbReference>